<accession>A0A6G7WIT5</accession>
<dbReference type="Pfam" id="PF00750">
    <property type="entry name" value="tRNA-synt_1d"/>
    <property type="match status" value="1"/>
</dbReference>
<protein>
    <recommendedName>
        <fullName evidence="8">Arginine--tRNA ligase</fullName>
        <ecNumber evidence="8">6.1.1.19</ecNumber>
    </recommendedName>
    <alternativeName>
        <fullName evidence="8">Arginyl-tRNA synthetase</fullName>
        <shortName evidence="8">ArgRS</shortName>
    </alternativeName>
</protein>
<dbReference type="AlphaFoldDB" id="A0A6G7WIT5"/>
<organism evidence="12 13">
    <name type="scientific">Jeotgalibaca porci</name>
    <dbReference type="NCBI Taxonomy" id="1868793"/>
    <lineage>
        <taxon>Bacteria</taxon>
        <taxon>Bacillati</taxon>
        <taxon>Bacillota</taxon>
        <taxon>Bacilli</taxon>
        <taxon>Lactobacillales</taxon>
        <taxon>Carnobacteriaceae</taxon>
        <taxon>Jeotgalibaca</taxon>
    </lineage>
</organism>
<sequence length="563" mass="63992">MEYKKSILKALLPVVGEHLSEEEIESLIEIPNNSEFGDLAFPVFSLAKVYRQAPNKIAEELIEKIDASNFESMNAIGPYINFKLNRESVSKTVLKEVLTQGENYGAQDIGKGGNAPVDMSSPNIAKPMSMGHLRSTVIGNAVGNILEKVNYKVIRINHLGDWGTQFGKLIVAYKKWGDEEIVKQDPVNELVKLYVDFHDKADLDPSLEEEARAAFKRLEEGDEEMYELWSWFKEESLKEFNKIYEILGITFDSYNGESFYNNKMQEVLDELENQGISTIENGATIVRLEEEGLPPALIKKSDGATLYLTRDLATAYYRKRTYDFVESVYVVGNEQANHFKQLKAVLKRLGHDWAENMHHVPFGLITLGGKKLSTRKGKIILLEDVLNEAIKLAEEQILLKNPDLENKDEVAKQVGVGAVIFHDLKKDRLNSFDFKIEEIVQFEGETGPYVQYSYVRTRSLLEKYGKEINLDRLSGLEDDYSWEVIKKLEDYGKAIRQAAAAYEPSVVTKYLIQLAQMFNKYYGNTRILEDNAQLESRMALVEATSVILKDGLHLLGIEVPEKM</sequence>
<evidence type="ECO:0000256" key="2">
    <source>
        <dbReference type="ARBA" id="ARBA00022598"/>
    </source>
</evidence>
<dbReference type="InterPro" id="IPR035684">
    <property type="entry name" value="ArgRS_core"/>
</dbReference>
<dbReference type="InterPro" id="IPR008909">
    <property type="entry name" value="DALR_anticod-bd"/>
</dbReference>
<comment type="subcellular location">
    <subcellularLocation>
        <location evidence="8">Cytoplasm</location>
    </subcellularLocation>
</comment>
<dbReference type="SUPFAM" id="SSF47323">
    <property type="entry name" value="Anticodon-binding domain of a subclass of class I aminoacyl-tRNA synthetases"/>
    <property type="match status" value="1"/>
</dbReference>
<evidence type="ECO:0000256" key="6">
    <source>
        <dbReference type="ARBA" id="ARBA00023146"/>
    </source>
</evidence>
<dbReference type="NCBIfam" id="TIGR00456">
    <property type="entry name" value="argS"/>
    <property type="match status" value="1"/>
</dbReference>
<evidence type="ECO:0000259" key="11">
    <source>
        <dbReference type="SMART" id="SM01016"/>
    </source>
</evidence>
<dbReference type="PANTHER" id="PTHR11956:SF5">
    <property type="entry name" value="ARGININE--TRNA LIGASE, CYTOPLASMIC"/>
    <property type="match status" value="1"/>
</dbReference>
<dbReference type="Proteomes" id="UP000501830">
    <property type="component" value="Chromosome"/>
</dbReference>
<dbReference type="PANTHER" id="PTHR11956">
    <property type="entry name" value="ARGINYL-TRNA SYNTHETASE"/>
    <property type="match status" value="1"/>
</dbReference>
<dbReference type="PRINTS" id="PR01038">
    <property type="entry name" value="TRNASYNTHARG"/>
</dbReference>
<comment type="subunit">
    <text evidence="8">Monomer.</text>
</comment>
<dbReference type="InterPro" id="IPR036695">
    <property type="entry name" value="Arg-tRNA-synth_N_sf"/>
</dbReference>
<reference evidence="12 13" key="1">
    <citation type="journal article" date="2017" name="Int. J. Syst. Evol. Microbiol.">
        <title>Jeotgalibaca porci sp. nov. and Jeotgalibaca arthritidis sp. nov., isolated from pigs, and emended description of the genus Jeotgalibaca.</title>
        <authorList>
            <person name="Zamora L."/>
            <person name="Perez-Sancho M."/>
            <person name="Dominguez L."/>
            <person name="Fernandez-Garayzabal J.F."/>
            <person name="Vela A.I."/>
        </authorList>
    </citation>
    <scope>NUCLEOTIDE SEQUENCE [LARGE SCALE GENOMIC DNA]</scope>
    <source>
        <strain evidence="12 13">CCUG 69148</strain>
    </source>
</reference>
<dbReference type="Pfam" id="PF03485">
    <property type="entry name" value="Arg_tRNA_synt_N"/>
    <property type="match status" value="1"/>
</dbReference>
<dbReference type="RefSeq" id="WP_166063190.1">
    <property type="nucleotide sequence ID" value="NZ_CP049889.1"/>
</dbReference>
<keyword evidence="8" id="KW-0963">Cytoplasm</keyword>
<gene>
    <name evidence="8" type="primary">argS</name>
    <name evidence="12" type="ORF">G7058_08830</name>
</gene>
<feature type="short sequence motif" description="'HIGH' region" evidence="8">
    <location>
        <begin position="122"/>
        <end position="132"/>
    </location>
</feature>
<keyword evidence="3 8" id="KW-0547">Nucleotide-binding</keyword>
<dbReference type="Pfam" id="PF05746">
    <property type="entry name" value="DALR_1"/>
    <property type="match status" value="1"/>
</dbReference>
<feature type="domain" description="DALR anticodon binding" evidence="10">
    <location>
        <begin position="450"/>
        <end position="563"/>
    </location>
</feature>
<evidence type="ECO:0000313" key="13">
    <source>
        <dbReference type="Proteomes" id="UP000501830"/>
    </source>
</evidence>
<evidence type="ECO:0000256" key="9">
    <source>
        <dbReference type="RuleBase" id="RU363038"/>
    </source>
</evidence>
<dbReference type="InterPro" id="IPR005148">
    <property type="entry name" value="Arg-tRNA-synth_N"/>
</dbReference>
<dbReference type="GeneID" id="94553385"/>
<keyword evidence="4 8" id="KW-0067">ATP-binding</keyword>
<evidence type="ECO:0000256" key="4">
    <source>
        <dbReference type="ARBA" id="ARBA00022840"/>
    </source>
</evidence>
<dbReference type="GO" id="GO:0004814">
    <property type="term" value="F:arginine-tRNA ligase activity"/>
    <property type="evidence" value="ECO:0007669"/>
    <property type="project" value="UniProtKB-UniRule"/>
</dbReference>
<dbReference type="InterPro" id="IPR009080">
    <property type="entry name" value="tRNAsynth_Ia_anticodon-bd"/>
</dbReference>
<dbReference type="GO" id="GO:0005524">
    <property type="term" value="F:ATP binding"/>
    <property type="evidence" value="ECO:0007669"/>
    <property type="project" value="UniProtKB-UniRule"/>
</dbReference>
<dbReference type="KEGG" id="jpo:G7058_08830"/>
<dbReference type="SMART" id="SM01016">
    <property type="entry name" value="Arg_tRNA_synt_N"/>
    <property type="match status" value="1"/>
</dbReference>
<evidence type="ECO:0000259" key="10">
    <source>
        <dbReference type="SMART" id="SM00836"/>
    </source>
</evidence>
<feature type="domain" description="Arginyl tRNA synthetase N-terminal" evidence="11">
    <location>
        <begin position="1"/>
        <end position="84"/>
    </location>
</feature>
<comment type="catalytic activity">
    <reaction evidence="7 8">
        <text>tRNA(Arg) + L-arginine + ATP = L-arginyl-tRNA(Arg) + AMP + diphosphate</text>
        <dbReference type="Rhea" id="RHEA:20301"/>
        <dbReference type="Rhea" id="RHEA-COMP:9658"/>
        <dbReference type="Rhea" id="RHEA-COMP:9673"/>
        <dbReference type="ChEBI" id="CHEBI:30616"/>
        <dbReference type="ChEBI" id="CHEBI:32682"/>
        <dbReference type="ChEBI" id="CHEBI:33019"/>
        <dbReference type="ChEBI" id="CHEBI:78442"/>
        <dbReference type="ChEBI" id="CHEBI:78513"/>
        <dbReference type="ChEBI" id="CHEBI:456215"/>
        <dbReference type="EC" id="6.1.1.19"/>
    </reaction>
</comment>
<proteinExistence type="inferred from homology"/>
<dbReference type="HAMAP" id="MF_00123">
    <property type="entry name" value="Arg_tRNA_synth"/>
    <property type="match status" value="1"/>
</dbReference>
<name>A0A6G7WIT5_9LACT</name>
<evidence type="ECO:0000256" key="3">
    <source>
        <dbReference type="ARBA" id="ARBA00022741"/>
    </source>
</evidence>
<dbReference type="SUPFAM" id="SSF55190">
    <property type="entry name" value="Arginyl-tRNA synthetase (ArgRS), N-terminal 'additional' domain"/>
    <property type="match status" value="1"/>
</dbReference>
<dbReference type="Gene3D" id="1.10.730.10">
    <property type="entry name" value="Isoleucyl-tRNA Synthetase, Domain 1"/>
    <property type="match status" value="1"/>
</dbReference>
<dbReference type="EMBL" id="CP049889">
    <property type="protein sequence ID" value="QIK52127.1"/>
    <property type="molecule type" value="Genomic_DNA"/>
</dbReference>
<dbReference type="FunFam" id="3.40.50.620:FF:000116">
    <property type="entry name" value="Arginine--tRNA ligase"/>
    <property type="match status" value="1"/>
</dbReference>
<evidence type="ECO:0000256" key="5">
    <source>
        <dbReference type="ARBA" id="ARBA00022917"/>
    </source>
</evidence>
<dbReference type="InterPro" id="IPR001278">
    <property type="entry name" value="Arg-tRNA-ligase"/>
</dbReference>
<evidence type="ECO:0000256" key="7">
    <source>
        <dbReference type="ARBA" id="ARBA00049339"/>
    </source>
</evidence>
<evidence type="ECO:0000256" key="8">
    <source>
        <dbReference type="HAMAP-Rule" id="MF_00123"/>
    </source>
</evidence>
<dbReference type="EC" id="6.1.1.19" evidence="8"/>
<keyword evidence="5 8" id="KW-0648">Protein biosynthesis</keyword>
<dbReference type="GO" id="GO:0005737">
    <property type="term" value="C:cytoplasm"/>
    <property type="evidence" value="ECO:0007669"/>
    <property type="project" value="UniProtKB-SubCell"/>
</dbReference>
<dbReference type="CDD" id="cd07956">
    <property type="entry name" value="Anticodon_Ia_Arg"/>
    <property type="match status" value="1"/>
</dbReference>
<dbReference type="Gene3D" id="3.30.1360.70">
    <property type="entry name" value="Arginyl tRNA synthetase N-terminal domain"/>
    <property type="match status" value="1"/>
</dbReference>
<evidence type="ECO:0000256" key="1">
    <source>
        <dbReference type="ARBA" id="ARBA00005594"/>
    </source>
</evidence>
<keyword evidence="13" id="KW-1185">Reference proteome</keyword>
<comment type="similarity">
    <text evidence="1 8 9">Belongs to the class-I aminoacyl-tRNA synthetase family.</text>
</comment>
<keyword evidence="2 8" id="KW-0436">Ligase</keyword>
<dbReference type="GO" id="GO:0006420">
    <property type="term" value="P:arginyl-tRNA aminoacylation"/>
    <property type="evidence" value="ECO:0007669"/>
    <property type="project" value="UniProtKB-UniRule"/>
</dbReference>
<dbReference type="SUPFAM" id="SSF52374">
    <property type="entry name" value="Nucleotidylyl transferase"/>
    <property type="match status" value="1"/>
</dbReference>
<dbReference type="SMART" id="SM00836">
    <property type="entry name" value="DALR_1"/>
    <property type="match status" value="1"/>
</dbReference>
<dbReference type="Gene3D" id="3.40.50.620">
    <property type="entry name" value="HUPs"/>
    <property type="match status" value="1"/>
</dbReference>
<dbReference type="CDD" id="cd00671">
    <property type="entry name" value="ArgRS_core"/>
    <property type="match status" value="1"/>
</dbReference>
<dbReference type="InterPro" id="IPR014729">
    <property type="entry name" value="Rossmann-like_a/b/a_fold"/>
</dbReference>
<keyword evidence="6 8" id="KW-0030">Aminoacyl-tRNA synthetase</keyword>
<evidence type="ECO:0000313" key="12">
    <source>
        <dbReference type="EMBL" id="QIK52127.1"/>
    </source>
</evidence>